<accession>A0A7W1T923</accession>
<feature type="domain" description="Integron-associated effector binding protein" evidence="1">
    <location>
        <begin position="4"/>
        <end position="136"/>
    </location>
</feature>
<protein>
    <recommendedName>
        <fullName evidence="1">Integron-associated effector binding protein domain-containing protein</fullName>
    </recommendedName>
</protein>
<reference evidence="2 3" key="1">
    <citation type="submission" date="2020-05" db="EMBL/GenBank/DDBJ databases">
        <authorList>
            <person name="Carlin C.R."/>
        </authorList>
    </citation>
    <scope>NUCLEOTIDE SEQUENCE [LARGE SCALE GENOMIC DNA]</scope>
    <source>
        <strain evidence="2 3">FSL W9-0585</strain>
    </source>
</reference>
<dbReference type="InterPro" id="IPR029441">
    <property type="entry name" value="Cass2"/>
</dbReference>
<dbReference type="RefSeq" id="WP_181677800.1">
    <property type="nucleotide sequence ID" value="NZ_JABJVM010000025.1"/>
</dbReference>
<dbReference type="Gene3D" id="3.20.80.10">
    <property type="entry name" value="Regulatory factor, effector binding domain"/>
    <property type="match status" value="1"/>
</dbReference>
<dbReference type="EMBL" id="JABJVM010000025">
    <property type="protein sequence ID" value="MBA3927733.1"/>
    <property type="molecule type" value="Genomic_DNA"/>
</dbReference>
<comment type="caution">
    <text evidence="2">The sequence shown here is derived from an EMBL/GenBank/DDBJ whole genome shotgun (WGS) entry which is preliminary data.</text>
</comment>
<evidence type="ECO:0000313" key="3">
    <source>
        <dbReference type="Proteomes" id="UP000548787"/>
    </source>
</evidence>
<name>A0A7W1T923_9LIST</name>
<evidence type="ECO:0000313" key="2">
    <source>
        <dbReference type="EMBL" id="MBA3927733.1"/>
    </source>
</evidence>
<gene>
    <name evidence="2" type="ORF">HPK16_15455</name>
</gene>
<dbReference type="AlphaFoldDB" id="A0A7W1T923"/>
<dbReference type="InterPro" id="IPR011256">
    <property type="entry name" value="Reg_factor_effector_dom_sf"/>
</dbReference>
<organism evidence="2 3">
    <name type="scientific">Listeria rustica</name>
    <dbReference type="NCBI Taxonomy" id="2713503"/>
    <lineage>
        <taxon>Bacteria</taxon>
        <taxon>Bacillati</taxon>
        <taxon>Bacillota</taxon>
        <taxon>Bacilli</taxon>
        <taxon>Bacillales</taxon>
        <taxon>Listeriaceae</taxon>
        <taxon>Listeria</taxon>
    </lineage>
</organism>
<dbReference type="Proteomes" id="UP000548787">
    <property type="component" value="Unassembled WGS sequence"/>
</dbReference>
<dbReference type="Pfam" id="PF14526">
    <property type="entry name" value="Cass2"/>
    <property type="match status" value="1"/>
</dbReference>
<keyword evidence="3" id="KW-1185">Reference proteome</keyword>
<sequence>MSFEIVQLNKEIFSGSRVEIPAFDPQKGFVVMSEIKEAAIAEFAKTATDFVGINANIDGVQTYLVAKSGADNGDTSFEITEGKYAKFVTQAKERTAIDGFIGQSYGEVMQSDTVTVAGTFNLEDLREADFTIYIPIMDK</sequence>
<reference evidence="2 3" key="2">
    <citation type="submission" date="2020-08" db="EMBL/GenBank/DDBJ databases">
        <title>Listeria ohnekaius sp. nov. and Listeria portnoyii sp. nov. isolated from non-agricultural and natural environments.</title>
        <authorList>
            <person name="Weller D."/>
            <person name="Belias A.M."/>
            <person name="Liao J."/>
            <person name="Guo S."/>
            <person name="Orsi R.H."/>
            <person name="Wiedmann M."/>
        </authorList>
    </citation>
    <scope>NUCLEOTIDE SEQUENCE [LARGE SCALE GENOMIC DNA]</scope>
    <source>
        <strain evidence="2 3">FSL W9-0585</strain>
    </source>
</reference>
<proteinExistence type="predicted"/>
<evidence type="ECO:0000259" key="1">
    <source>
        <dbReference type="Pfam" id="PF14526"/>
    </source>
</evidence>